<dbReference type="Proteomes" id="UP000198949">
    <property type="component" value="Unassembled WGS sequence"/>
</dbReference>
<dbReference type="Gene3D" id="3.40.50.300">
    <property type="entry name" value="P-loop containing nucleotide triphosphate hydrolases"/>
    <property type="match status" value="1"/>
</dbReference>
<proteinExistence type="predicted"/>
<accession>A0A1G6XCD5</accession>
<dbReference type="STRING" id="58114.SAMN05216270_10793"/>
<keyword evidence="2" id="KW-1185">Reference proteome</keyword>
<dbReference type="InterPro" id="IPR027417">
    <property type="entry name" value="P-loop_NTPase"/>
</dbReference>
<dbReference type="Gene3D" id="1.25.40.10">
    <property type="entry name" value="Tetratricopeptide repeat domain"/>
    <property type="match status" value="1"/>
</dbReference>
<gene>
    <name evidence="1" type="ORF">SAMN05216270_10793</name>
</gene>
<organism evidence="1 2">
    <name type="scientific">Glycomyces harbinensis</name>
    <dbReference type="NCBI Taxonomy" id="58114"/>
    <lineage>
        <taxon>Bacteria</taxon>
        <taxon>Bacillati</taxon>
        <taxon>Actinomycetota</taxon>
        <taxon>Actinomycetes</taxon>
        <taxon>Glycomycetales</taxon>
        <taxon>Glycomycetaceae</taxon>
        <taxon>Glycomyces</taxon>
    </lineage>
</organism>
<dbReference type="PRINTS" id="PR00364">
    <property type="entry name" value="DISEASERSIST"/>
</dbReference>
<dbReference type="InterPro" id="IPR011990">
    <property type="entry name" value="TPR-like_helical_dom_sf"/>
</dbReference>
<dbReference type="PANTHER" id="PTHR47691">
    <property type="entry name" value="REGULATOR-RELATED"/>
    <property type="match status" value="1"/>
</dbReference>
<dbReference type="SMART" id="SM00028">
    <property type="entry name" value="TPR"/>
    <property type="match status" value="4"/>
</dbReference>
<dbReference type="SUPFAM" id="SSF52540">
    <property type="entry name" value="P-loop containing nucleoside triphosphate hydrolases"/>
    <property type="match status" value="1"/>
</dbReference>
<dbReference type="SUPFAM" id="SSF48452">
    <property type="entry name" value="TPR-like"/>
    <property type="match status" value="2"/>
</dbReference>
<dbReference type="EMBL" id="FNAD01000007">
    <property type="protein sequence ID" value="SDD75751.1"/>
    <property type="molecule type" value="Genomic_DNA"/>
</dbReference>
<name>A0A1G6XCD5_9ACTN</name>
<dbReference type="AlphaFoldDB" id="A0A1G6XCD5"/>
<evidence type="ECO:0000313" key="2">
    <source>
        <dbReference type="Proteomes" id="UP000198949"/>
    </source>
</evidence>
<dbReference type="PANTHER" id="PTHR47691:SF3">
    <property type="entry name" value="HTH-TYPE TRANSCRIPTIONAL REGULATOR RV0890C-RELATED"/>
    <property type="match status" value="1"/>
</dbReference>
<evidence type="ECO:0000313" key="1">
    <source>
        <dbReference type="EMBL" id="SDD75751.1"/>
    </source>
</evidence>
<dbReference type="InterPro" id="IPR019734">
    <property type="entry name" value="TPR_rpt"/>
</dbReference>
<sequence>MHVSIPVGADRPLTDAPDPGTVRGLAAWLAAHLSATGRSPADAARQLGVPESTVNSWLAGHRDSEEDESLAHLETHAMLGDWLRGRIADSGCSVREIAASTEGVSTSTVYNWLRGEHLPRPPVGDEPDRFDLLLSNPRLGLNLRQRLRLDETRRRLTGTSMRVAEPGPAWKLRGLPADNRSFTGRSTHLRRLDRLLLDHARGRAPVVAALTGIGGAGKTALAVRWSRTREVQATFTDGCLYLNLHGYADTPPMRPGDAMTKLLIQLGVEPRRLPADLDARAALYQQVLTGRRLLLILDNAHDEAQARPLLPTGPGCLALLTSRSRMHGLAASHPGVVHLPLEPLTGAEATGLLRGLLGPLAARTASGADLEALAAACGHLPLALQIAAADFLTHRHPQRVTVGEYARSLAEDRLAGLSVTPTDPSTSLADSIDRSYRHLTDEAKRAYRLLGLHPGPDCTAEAAASLLARPLPAARTALLELAQASLLSEHDAGRYTFHDLVREHAVQRCRGTDPESERRAAVDRLLDHYLHTAHAATLSLNPNWESIALDPLGPHIDPERFERHADATAWFTAEHPALLAAVVHAHDSGRWTRAWQLAWSISDYLDRLGLWHEQAAAGAAAMAAAEHLGDDTALLHAHRVTARAAVRLGRFDEADRRLQRVLELTFLLGGEREQAHQLLNLAYLREQQGRTAAALELSGRALRLYRTADFGVGQARALNAVAWYHALQREFDQALVHCLESLRLCEALDFGYGKAGAWATFGYVQQHLDEPDEARSGFEQALELYLGLGDRYEVADTLVLLGDLHLDRNAADAARDAWHEAATILTDLDHPDAARIRAKLADLDAPAVGRG</sequence>
<protein>
    <submittedName>
        <fullName evidence="1">NB-ARC domain-containing protein</fullName>
    </submittedName>
</protein>
<reference evidence="2" key="1">
    <citation type="submission" date="2016-10" db="EMBL/GenBank/DDBJ databases">
        <authorList>
            <person name="Varghese N."/>
            <person name="Submissions S."/>
        </authorList>
    </citation>
    <scope>NUCLEOTIDE SEQUENCE [LARGE SCALE GENOMIC DNA]</scope>
    <source>
        <strain evidence="2">CGMCC 4.3516</strain>
    </source>
</reference>